<reference evidence="1" key="2">
    <citation type="journal article" date="2015" name="Fish Shellfish Immunol.">
        <title>Early steps in the European eel (Anguilla anguilla)-Vibrio vulnificus interaction in the gills: Role of the RtxA13 toxin.</title>
        <authorList>
            <person name="Callol A."/>
            <person name="Pajuelo D."/>
            <person name="Ebbesson L."/>
            <person name="Teles M."/>
            <person name="MacKenzie S."/>
            <person name="Amaro C."/>
        </authorList>
    </citation>
    <scope>NUCLEOTIDE SEQUENCE</scope>
</reference>
<organism evidence="1">
    <name type="scientific">Anguilla anguilla</name>
    <name type="common">European freshwater eel</name>
    <name type="synonym">Muraena anguilla</name>
    <dbReference type="NCBI Taxonomy" id="7936"/>
    <lineage>
        <taxon>Eukaryota</taxon>
        <taxon>Metazoa</taxon>
        <taxon>Chordata</taxon>
        <taxon>Craniata</taxon>
        <taxon>Vertebrata</taxon>
        <taxon>Euteleostomi</taxon>
        <taxon>Actinopterygii</taxon>
        <taxon>Neopterygii</taxon>
        <taxon>Teleostei</taxon>
        <taxon>Anguilliformes</taxon>
        <taxon>Anguillidae</taxon>
        <taxon>Anguilla</taxon>
    </lineage>
</organism>
<evidence type="ECO:0000313" key="1">
    <source>
        <dbReference type="EMBL" id="JAH95528.1"/>
    </source>
</evidence>
<dbReference type="EMBL" id="GBXM01013049">
    <property type="protein sequence ID" value="JAH95528.1"/>
    <property type="molecule type" value="Transcribed_RNA"/>
</dbReference>
<protein>
    <submittedName>
        <fullName evidence="1">Uncharacterized protein</fullName>
    </submittedName>
</protein>
<reference evidence="1" key="1">
    <citation type="submission" date="2014-11" db="EMBL/GenBank/DDBJ databases">
        <authorList>
            <person name="Amaro Gonzalez C."/>
        </authorList>
    </citation>
    <scope>NUCLEOTIDE SEQUENCE</scope>
</reference>
<name>A0A0E9X1F4_ANGAN</name>
<sequence length="137" mass="15970">MYVVCIAFCKSHAYLTKFSSVSSPECTQPFYIYCPSVAFICVRSHVVIYLCELEHVYSCGFSFLSLSHTHSHTHTHTHTSVAFSPKRYCVLNLSNSRMLKQCEICFCIIYCSRWYTQQAQFFKVHYLLFVKMTTVVE</sequence>
<proteinExistence type="predicted"/>
<accession>A0A0E9X1F4</accession>
<dbReference type="AlphaFoldDB" id="A0A0E9X1F4"/>